<feature type="compositionally biased region" description="Basic and acidic residues" evidence="1">
    <location>
        <begin position="193"/>
        <end position="206"/>
    </location>
</feature>
<gene>
    <name evidence="2" type="ORF">ANN_00003</name>
</gene>
<keyword evidence="3" id="KW-1185">Reference proteome</keyword>
<protein>
    <submittedName>
        <fullName evidence="2">Uncharacterized protein</fullName>
    </submittedName>
</protein>
<feature type="compositionally biased region" description="Basic and acidic residues" evidence="1">
    <location>
        <begin position="518"/>
        <end position="528"/>
    </location>
</feature>
<feature type="compositionally biased region" description="Acidic residues" evidence="1">
    <location>
        <begin position="647"/>
        <end position="658"/>
    </location>
</feature>
<dbReference type="Proteomes" id="UP001148838">
    <property type="component" value="Unassembled WGS sequence"/>
</dbReference>
<feature type="region of interest" description="Disordered" evidence="1">
    <location>
        <begin position="437"/>
        <end position="707"/>
    </location>
</feature>
<evidence type="ECO:0000256" key="1">
    <source>
        <dbReference type="SAM" id="MobiDB-lite"/>
    </source>
</evidence>
<feature type="region of interest" description="Disordered" evidence="1">
    <location>
        <begin position="1"/>
        <end position="68"/>
    </location>
</feature>
<feature type="compositionally biased region" description="Low complexity" evidence="1">
    <location>
        <begin position="150"/>
        <end position="160"/>
    </location>
</feature>
<feature type="compositionally biased region" description="Polar residues" evidence="1">
    <location>
        <begin position="547"/>
        <end position="559"/>
    </location>
</feature>
<feature type="compositionally biased region" description="Basic and acidic residues" evidence="1">
    <location>
        <begin position="673"/>
        <end position="689"/>
    </location>
</feature>
<accession>A0ABQ8TQM6</accession>
<organism evidence="2 3">
    <name type="scientific">Periplaneta americana</name>
    <name type="common">American cockroach</name>
    <name type="synonym">Blatta americana</name>
    <dbReference type="NCBI Taxonomy" id="6978"/>
    <lineage>
        <taxon>Eukaryota</taxon>
        <taxon>Metazoa</taxon>
        <taxon>Ecdysozoa</taxon>
        <taxon>Arthropoda</taxon>
        <taxon>Hexapoda</taxon>
        <taxon>Insecta</taxon>
        <taxon>Pterygota</taxon>
        <taxon>Neoptera</taxon>
        <taxon>Polyneoptera</taxon>
        <taxon>Dictyoptera</taxon>
        <taxon>Blattodea</taxon>
        <taxon>Blattoidea</taxon>
        <taxon>Blattidae</taxon>
        <taxon>Blattinae</taxon>
        <taxon>Periplaneta</taxon>
    </lineage>
</organism>
<sequence length="838" mass="91265">MGMPPVTPVQSSFTTGETHGSVYGGAEGQGQTWRGTASRCRDSNADPLILSSPPRRSSLAHSSGEDAEVTMETADHLCRGTCLSDYIGFDPRQASADLSSDTDWEDVLSRLLDGPDVLPIDSSRWRSRRDSDSDVDTPPCETTPCPLHNSSSSSSLSGYSTDEFVSPPDNEPSSPQMKPHIRPTQLKKRVYGRRRDDQQEDSRRQSAPEGSRIGGRVKRDAGELISETNDELEKRDPGFNSWGGKRSPAFSSWGGKRAAPFSIVGSIRRRAFSSWGGKRSPAFNSWGGKRSNSFSIVSNRHPLFNSWGGGSEPSFNVLSRDEGPAFRVVSGKRRPSFNSWGGKRDASFSSWGGKRNPAFSILGSSSSEDPPFSIIGGVDQPAFSIVGGEKRLPAFSSWGGKRDPAFKILGNHEYPAFSVLGNNYEPAFSIIPSKRDSPFSSWGGKRDPAFSSWGGKRDPSFNSWGGKRDPAFSSWGGKRDDTVSPWQQVTKKGAQFSSWGGKRDSEEGKRSFSSWGGKRGDDSVDGSKRSFSSWGGKRSPSGEGEHNATSCCDGTQTSVHVDDRQDASTQTSLSSDAYQKLLEEFDSKIQLENGDGSHGDENGVQGVEEVEMDGENSKGTQTSEPEEEKSENQQEEEEEKAENGNQVEEDEAEKEEEENAHTEEEVPEGEVANSHEELPDISSDHEPATADKSVGTSELSSVIKRTASGNTAGRTRISKALFSPWGGKRSYNKLPPSLLTVLGSMHKGGASRSNSLLSDLLNKRGNSRLNVLGAKKWGQAPPGAVFSSWGGKRSDKFSRRNLHKAQSQNTGLTVLPPYGVLRKQQRHQKFTRISFEMG</sequence>
<feature type="compositionally biased region" description="Polar residues" evidence="1">
    <location>
        <begin position="484"/>
        <end position="498"/>
    </location>
</feature>
<feature type="compositionally biased region" description="Polar residues" evidence="1">
    <location>
        <begin position="8"/>
        <end position="18"/>
    </location>
</feature>
<reference evidence="2 3" key="1">
    <citation type="journal article" date="2022" name="Allergy">
        <title>Genome assembly and annotation of Periplaneta americana reveal a comprehensive cockroach allergen profile.</title>
        <authorList>
            <person name="Wang L."/>
            <person name="Xiong Q."/>
            <person name="Saelim N."/>
            <person name="Wang L."/>
            <person name="Nong W."/>
            <person name="Wan A.T."/>
            <person name="Shi M."/>
            <person name="Liu X."/>
            <person name="Cao Q."/>
            <person name="Hui J.H.L."/>
            <person name="Sookrung N."/>
            <person name="Leung T.F."/>
            <person name="Tungtrongchitr A."/>
            <person name="Tsui S.K.W."/>
        </authorList>
    </citation>
    <scope>NUCLEOTIDE SEQUENCE [LARGE SCALE GENOMIC DNA]</scope>
    <source>
        <strain evidence="2">PWHHKU_190912</strain>
    </source>
</reference>
<feature type="compositionally biased region" description="Basic and acidic residues" evidence="1">
    <location>
        <begin position="501"/>
        <end position="510"/>
    </location>
</feature>
<feature type="compositionally biased region" description="Basic and acidic residues" evidence="1">
    <location>
        <begin position="581"/>
        <end position="601"/>
    </location>
</feature>
<feature type="compositionally biased region" description="Polar residues" evidence="1">
    <location>
        <begin position="567"/>
        <end position="577"/>
    </location>
</feature>
<proteinExistence type="predicted"/>
<name>A0ABQ8TQM6_PERAM</name>
<comment type="caution">
    <text evidence="2">The sequence shown here is derived from an EMBL/GenBank/DDBJ whole genome shotgun (WGS) entry which is preliminary data.</text>
</comment>
<feature type="compositionally biased region" description="Low complexity" evidence="1">
    <location>
        <begin position="47"/>
        <end position="62"/>
    </location>
</feature>
<evidence type="ECO:0000313" key="2">
    <source>
        <dbReference type="EMBL" id="KAJ4448613.1"/>
    </source>
</evidence>
<dbReference type="EMBL" id="JAJSOF020000003">
    <property type="protein sequence ID" value="KAJ4448613.1"/>
    <property type="molecule type" value="Genomic_DNA"/>
</dbReference>
<feature type="compositionally biased region" description="Basic residues" evidence="1">
    <location>
        <begin position="179"/>
        <end position="192"/>
    </location>
</feature>
<evidence type="ECO:0000313" key="3">
    <source>
        <dbReference type="Proteomes" id="UP001148838"/>
    </source>
</evidence>
<feature type="region of interest" description="Disordered" evidence="1">
    <location>
        <begin position="115"/>
        <end position="255"/>
    </location>
</feature>
<feature type="compositionally biased region" description="Acidic residues" evidence="1">
    <location>
        <begin position="624"/>
        <end position="640"/>
    </location>
</feature>